<gene>
    <name evidence="2" type="ORF">CCACVL1_17184</name>
</gene>
<organism evidence="2 3">
    <name type="scientific">Corchorus capsularis</name>
    <name type="common">Jute</name>
    <dbReference type="NCBI Taxonomy" id="210143"/>
    <lineage>
        <taxon>Eukaryota</taxon>
        <taxon>Viridiplantae</taxon>
        <taxon>Streptophyta</taxon>
        <taxon>Embryophyta</taxon>
        <taxon>Tracheophyta</taxon>
        <taxon>Spermatophyta</taxon>
        <taxon>Magnoliopsida</taxon>
        <taxon>eudicotyledons</taxon>
        <taxon>Gunneridae</taxon>
        <taxon>Pentapetalae</taxon>
        <taxon>rosids</taxon>
        <taxon>malvids</taxon>
        <taxon>Malvales</taxon>
        <taxon>Malvaceae</taxon>
        <taxon>Grewioideae</taxon>
        <taxon>Apeibeae</taxon>
        <taxon>Corchorus</taxon>
    </lineage>
</organism>
<keyword evidence="1" id="KW-0472">Membrane</keyword>
<evidence type="ECO:0000313" key="3">
    <source>
        <dbReference type="Proteomes" id="UP000188268"/>
    </source>
</evidence>
<keyword evidence="1" id="KW-0812">Transmembrane</keyword>
<name>A0A1R3HTM6_COCAP</name>
<dbReference type="Proteomes" id="UP000188268">
    <property type="component" value="Unassembled WGS sequence"/>
</dbReference>
<keyword evidence="1" id="KW-1133">Transmembrane helix</keyword>
<comment type="caution">
    <text evidence="2">The sequence shown here is derived from an EMBL/GenBank/DDBJ whole genome shotgun (WGS) entry which is preliminary data.</text>
</comment>
<protein>
    <submittedName>
        <fullName evidence="2">Uncharacterized protein</fullName>
    </submittedName>
</protein>
<sequence length="52" mass="5569">MAKASERRGSRRSAAIARLAELVLSLCALCITNFTTVEISGMVEDGGSRLWA</sequence>
<proteinExistence type="predicted"/>
<keyword evidence="3" id="KW-1185">Reference proteome</keyword>
<feature type="transmembrane region" description="Helical" evidence="1">
    <location>
        <begin position="21"/>
        <end position="43"/>
    </location>
</feature>
<reference evidence="2 3" key="1">
    <citation type="submission" date="2013-09" db="EMBL/GenBank/DDBJ databases">
        <title>Corchorus capsularis genome sequencing.</title>
        <authorList>
            <person name="Alam M."/>
            <person name="Haque M.S."/>
            <person name="Islam M.S."/>
            <person name="Emdad E.M."/>
            <person name="Islam M.M."/>
            <person name="Ahmed B."/>
            <person name="Halim A."/>
            <person name="Hossen Q.M.M."/>
            <person name="Hossain M.Z."/>
            <person name="Ahmed R."/>
            <person name="Khan M.M."/>
            <person name="Islam R."/>
            <person name="Rashid M.M."/>
            <person name="Khan S.A."/>
            <person name="Rahman M.S."/>
            <person name="Alam M."/>
        </authorList>
    </citation>
    <scope>NUCLEOTIDE SEQUENCE [LARGE SCALE GENOMIC DNA]</scope>
    <source>
        <strain evidence="3">cv. CVL-1</strain>
        <tissue evidence="2">Whole seedling</tissue>
    </source>
</reference>
<evidence type="ECO:0000256" key="1">
    <source>
        <dbReference type="SAM" id="Phobius"/>
    </source>
</evidence>
<dbReference type="EMBL" id="AWWV01011172">
    <property type="protein sequence ID" value="OMO73672.1"/>
    <property type="molecule type" value="Genomic_DNA"/>
</dbReference>
<dbReference type="AlphaFoldDB" id="A0A1R3HTM6"/>
<accession>A0A1R3HTM6</accession>
<evidence type="ECO:0000313" key="2">
    <source>
        <dbReference type="EMBL" id="OMO73672.1"/>
    </source>
</evidence>
<dbReference type="Gramene" id="OMO73672">
    <property type="protein sequence ID" value="OMO73672"/>
    <property type="gene ID" value="CCACVL1_17184"/>
</dbReference>